<evidence type="ECO:0000313" key="3">
    <source>
        <dbReference type="Proteomes" id="UP000297700"/>
    </source>
</evidence>
<dbReference type="AlphaFoldDB" id="A0A4Y9NZP0"/>
<evidence type="ECO:0000313" key="2">
    <source>
        <dbReference type="EMBL" id="TFV71665.1"/>
    </source>
</evidence>
<evidence type="ECO:0000259" key="1">
    <source>
        <dbReference type="Pfam" id="PF13884"/>
    </source>
</evidence>
<dbReference type="RefSeq" id="WP_135165944.1">
    <property type="nucleotide sequence ID" value="NZ_SPQS01000016.1"/>
</dbReference>
<dbReference type="Proteomes" id="UP000297700">
    <property type="component" value="Unassembled WGS sequence"/>
</dbReference>
<sequence length="374" mass="38297">MGGESKQTSTTQSQTQPWLEAQPALKNILTQLQGGLNNTGVTSAENGALNTIVQNANNAAAKYAPAVDNYATTLLGGGGATAQSGNINDAYQAYLKATQPLASNTNYDPRTTPGFSDTIAALTSDITNATNGQFAAAGRDLSGYNQQALGRGIAQGVAPTIMAQYNQNVQNQQGAAKDLYNAGNTTAGIQTGLTQQDLANRGQGVTAAGAATDAANTGANATLAAEAQRRGIPVQALGLLAQIGIPIAGLGSQSNGTTTQTNQMSGVQQFMGITGGLSQLFGGSGGGAAGGIGTAANMIKFISDRNAKEDIEEVGALHDGTPVYRYRYKGQPGFQIGLMAQDVEQYAPEAVGKIGEFKAVDYKLATERAVRKVA</sequence>
<dbReference type="Pfam" id="PF13884">
    <property type="entry name" value="Peptidase_S74"/>
    <property type="match status" value="1"/>
</dbReference>
<protein>
    <submittedName>
        <fullName evidence="2">Tail fiber domain-containing protein</fullName>
    </submittedName>
</protein>
<reference evidence="2 3" key="1">
    <citation type="submission" date="2019-03" db="EMBL/GenBank/DDBJ databases">
        <title>Bradyrhizobium strains diversity.</title>
        <authorList>
            <person name="Urquiaga M.C.O."/>
            <person name="Hungria M."/>
            <person name="Delamuta J.R.M."/>
            <person name="Klepa M.S."/>
        </authorList>
    </citation>
    <scope>NUCLEOTIDE SEQUENCE [LARGE SCALE GENOMIC DNA]</scope>
    <source>
        <strain evidence="2 3">CNPSo 3426</strain>
    </source>
</reference>
<feature type="domain" description="Peptidase S74" evidence="1">
    <location>
        <begin position="303"/>
        <end position="351"/>
    </location>
</feature>
<name>A0A4Y9NZP0_9BRAD</name>
<dbReference type="InterPro" id="IPR030392">
    <property type="entry name" value="S74_ICA"/>
</dbReference>
<accession>A0A4Y9NZP0</accession>
<dbReference type="EMBL" id="SPQS01000016">
    <property type="protein sequence ID" value="TFV71665.1"/>
    <property type="molecule type" value="Genomic_DNA"/>
</dbReference>
<gene>
    <name evidence="2" type="ORF">E4K64_25385</name>
</gene>
<comment type="caution">
    <text evidence="2">The sequence shown here is derived from an EMBL/GenBank/DDBJ whole genome shotgun (WGS) entry which is preliminary data.</text>
</comment>
<organism evidence="2 3">
    <name type="scientific">Bradyrhizobium frederickii</name>
    <dbReference type="NCBI Taxonomy" id="2560054"/>
    <lineage>
        <taxon>Bacteria</taxon>
        <taxon>Pseudomonadati</taxon>
        <taxon>Pseudomonadota</taxon>
        <taxon>Alphaproteobacteria</taxon>
        <taxon>Hyphomicrobiales</taxon>
        <taxon>Nitrobacteraceae</taxon>
        <taxon>Bradyrhizobium</taxon>
    </lineage>
</organism>
<proteinExistence type="predicted"/>